<dbReference type="EMBL" id="BMAV01016567">
    <property type="protein sequence ID" value="GFY67443.1"/>
    <property type="molecule type" value="Genomic_DNA"/>
</dbReference>
<protein>
    <submittedName>
        <fullName evidence="1">DUF1758 domain-containing protein</fullName>
    </submittedName>
</protein>
<gene>
    <name evidence="1" type="primary">NCL1_23660</name>
    <name evidence="1" type="ORF">TNIN_294111</name>
</gene>
<organism evidence="1 2">
    <name type="scientific">Trichonephila inaurata madagascariensis</name>
    <dbReference type="NCBI Taxonomy" id="2747483"/>
    <lineage>
        <taxon>Eukaryota</taxon>
        <taxon>Metazoa</taxon>
        <taxon>Ecdysozoa</taxon>
        <taxon>Arthropoda</taxon>
        <taxon>Chelicerata</taxon>
        <taxon>Arachnida</taxon>
        <taxon>Araneae</taxon>
        <taxon>Araneomorphae</taxon>
        <taxon>Entelegynae</taxon>
        <taxon>Araneoidea</taxon>
        <taxon>Nephilidae</taxon>
        <taxon>Trichonephila</taxon>
        <taxon>Trichonephila inaurata</taxon>
    </lineage>
</organism>
<evidence type="ECO:0000313" key="2">
    <source>
        <dbReference type="Proteomes" id="UP000886998"/>
    </source>
</evidence>
<accession>A0A8X7CFP4</accession>
<sequence>MDAILKRKKILKGVCKFCSKLHNSLLCSKKSKFQNKILIDNTVSDTNTEDSTISSNNATVPASQAVLLPTAIVNVKDINGALQKCRILIDSASQGSFVRESCVNLLQLKRTSVNINVDGLSSRKVGRVAGLVQLEITSLFYKNTSITVDALILPKITCDLPQFQVDASALNTFKHLKLADVNCLQPGPIDILLGADVFGEIMLNRHLNVPGQSLTAMESIFGWLFLEKQNFLAKELFQIMQVTMQ</sequence>
<evidence type="ECO:0000313" key="1">
    <source>
        <dbReference type="EMBL" id="GFY67443.1"/>
    </source>
</evidence>
<keyword evidence="2" id="KW-1185">Reference proteome</keyword>
<dbReference type="Proteomes" id="UP000886998">
    <property type="component" value="Unassembled WGS sequence"/>
</dbReference>
<name>A0A8X7CFP4_9ARAC</name>
<proteinExistence type="predicted"/>
<comment type="caution">
    <text evidence="1">The sequence shown here is derived from an EMBL/GenBank/DDBJ whole genome shotgun (WGS) entry which is preliminary data.</text>
</comment>
<dbReference type="InterPro" id="IPR021109">
    <property type="entry name" value="Peptidase_aspartic_dom_sf"/>
</dbReference>
<reference evidence="1" key="1">
    <citation type="submission" date="2020-08" db="EMBL/GenBank/DDBJ databases">
        <title>Multicomponent nature underlies the extraordinary mechanical properties of spider dragline silk.</title>
        <authorList>
            <person name="Kono N."/>
            <person name="Nakamura H."/>
            <person name="Mori M."/>
            <person name="Yoshida Y."/>
            <person name="Ohtoshi R."/>
            <person name="Malay A.D."/>
            <person name="Moran D.A.P."/>
            <person name="Tomita M."/>
            <person name="Numata K."/>
            <person name="Arakawa K."/>
        </authorList>
    </citation>
    <scope>NUCLEOTIDE SEQUENCE</scope>
</reference>
<dbReference type="Gene3D" id="2.40.70.10">
    <property type="entry name" value="Acid Proteases"/>
    <property type="match status" value="1"/>
</dbReference>
<dbReference type="AlphaFoldDB" id="A0A8X7CFP4"/>
<dbReference type="OrthoDB" id="6431140at2759"/>